<organism evidence="1">
    <name type="scientific">marine sediment metagenome</name>
    <dbReference type="NCBI Taxonomy" id="412755"/>
    <lineage>
        <taxon>unclassified sequences</taxon>
        <taxon>metagenomes</taxon>
        <taxon>ecological metagenomes</taxon>
    </lineage>
</organism>
<sequence length="87" mass="9333">RKGISILTTLWDPDLIELGENSLIGTSAIVSGHHIRNKKLYRKRVIIGKNVTIGAYCVITPGATIGDNTIVAMGSTIPANWSLEANC</sequence>
<feature type="non-terminal residue" evidence="1">
    <location>
        <position position="1"/>
    </location>
</feature>
<dbReference type="AlphaFoldDB" id="X1JG63"/>
<comment type="caution">
    <text evidence="1">The sequence shown here is derived from an EMBL/GenBank/DDBJ whole genome shotgun (WGS) entry which is preliminary data.</text>
</comment>
<dbReference type="InterPro" id="IPR011004">
    <property type="entry name" value="Trimer_LpxA-like_sf"/>
</dbReference>
<gene>
    <name evidence="1" type="ORF">S03H2_71654</name>
</gene>
<evidence type="ECO:0008006" key="2">
    <source>
        <dbReference type="Google" id="ProtNLM"/>
    </source>
</evidence>
<reference evidence="1" key="1">
    <citation type="journal article" date="2014" name="Front. Microbiol.">
        <title>High frequency of phylogenetically diverse reductive dehalogenase-homologous genes in deep subseafloor sedimentary metagenomes.</title>
        <authorList>
            <person name="Kawai M."/>
            <person name="Futagami T."/>
            <person name="Toyoda A."/>
            <person name="Takaki Y."/>
            <person name="Nishi S."/>
            <person name="Hori S."/>
            <person name="Arai W."/>
            <person name="Tsubouchi T."/>
            <person name="Morono Y."/>
            <person name="Uchiyama I."/>
            <person name="Ito T."/>
            <person name="Fujiyama A."/>
            <person name="Inagaki F."/>
            <person name="Takami H."/>
        </authorList>
    </citation>
    <scope>NUCLEOTIDE SEQUENCE</scope>
    <source>
        <strain evidence="1">Expedition CK06-06</strain>
    </source>
</reference>
<protein>
    <recommendedName>
        <fullName evidence="2">Acyltransferase</fullName>
    </recommendedName>
</protein>
<dbReference type="EMBL" id="BARU01048056">
    <property type="protein sequence ID" value="GAH92952.1"/>
    <property type="molecule type" value="Genomic_DNA"/>
</dbReference>
<dbReference type="SUPFAM" id="SSF51161">
    <property type="entry name" value="Trimeric LpxA-like enzymes"/>
    <property type="match status" value="1"/>
</dbReference>
<name>X1JG63_9ZZZZ</name>
<dbReference type="InterPro" id="IPR001451">
    <property type="entry name" value="Hexapep"/>
</dbReference>
<dbReference type="Gene3D" id="2.160.10.10">
    <property type="entry name" value="Hexapeptide repeat proteins"/>
    <property type="match status" value="1"/>
</dbReference>
<proteinExistence type="predicted"/>
<accession>X1JG63</accession>
<dbReference type="Pfam" id="PF00132">
    <property type="entry name" value="Hexapep"/>
    <property type="match status" value="1"/>
</dbReference>
<feature type="non-terminal residue" evidence="1">
    <location>
        <position position="87"/>
    </location>
</feature>
<evidence type="ECO:0000313" key="1">
    <source>
        <dbReference type="EMBL" id="GAH92952.1"/>
    </source>
</evidence>